<dbReference type="Proteomes" id="UP000243052">
    <property type="component" value="Chromosome ii"/>
</dbReference>
<dbReference type="GeneID" id="28722488"/>
<dbReference type="RefSeq" id="XP_017986031.1">
    <property type="nucleotide sequence ID" value="XM_018130542.1"/>
</dbReference>
<organism evidence="2 3">
    <name type="scientific">Eremothecium sinecaudum</name>
    <dbReference type="NCBI Taxonomy" id="45286"/>
    <lineage>
        <taxon>Eukaryota</taxon>
        <taxon>Fungi</taxon>
        <taxon>Dikarya</taxon>
        <taxon>Ascomycota</taxon>
        <taxon>Saccharomycotina</taxon>
        <taxon>Saccharomycetes</taxon>
        <taxon>Saccharomycetales</taxon>
        <taxon>Saccharomycetaceae</taxon>
        <taxon>Eremothecium</taxon>
    </lineage>
</organism>
<proteinExistence type="predicted"/>
<name>A0A120K158_9SACH</name>
<feature type="region of interest" description="Disordered" evidence="1">
    <location>
        <begin position="354"/>
        <end position="373"/>
    </location>
</feature>
<evidence type="ECO:0000256" key="1">
    <source>
        <dbReference type="SAM" id="MobiDB-lite"/>
    </source>
</evidence>
<dbReference type="OrthoDB" id="4070605at2759"/>
<dbReference type="EMBL" id="CP014242">
    <property type="protein sequence ID" value="AMD19035.1"/>
    <property type="molecule type" value="Genomic_DNA"/>
</dbReference>
<reference evidence="2 3" key="1">
    <citation type="submission" date="2016-01" db="EMBL/GenBank/DDBJ databases">
        <title>Genome sequence of the yeast Holleya sinecauda.</title>
        <authorList>
            <person name="Dietrich F.S."/>
        </authorList>
    </citation>
    <scope>NUCLEOTIDE SEQUENCE [LARGE SCALE GENOMIC DNA]</scope>
    <source>
        <strain evidence="2 3">ATCC 58844</strain>
    </source>
</reference>
<dbReference type="AlphaFoldDB" id="A0A120K158"/>
<gene>
    <name evidence="2" type="ORF">AW171_hschr2844</name>
</gene>
<sequence length="688" mass="77695">MVLQEFHNHPESKVKVTALESLFLLSYMDPQPRPQSKLSGFNVYLYIDIPTIDFYNDEMTQGKVSRMNKRFKIQKVKKHLFASFTNFNRQLWNIFKESPSDSSRLFRVYIHSSGSLRYVESIKYLIESCWSELYEVRKQVQITFYVHVTPTTHKWFTTFLDKEIVDSDVVIFIPIKSYGEITASTNPFKEYYSKLNDKFTKKNDSSIMDSIVVVTNKTGVKALLTILCDRPLTSYLYQESLDALNNNALRSAKSGLVEGTSHDYIDSSEDDTPLTRNSSSLLNFQGSLLTSNKDKSVKVITIPIPSKNRSSRSLTPLDNDGGDSYRLVSSASLKDPVCIARRQNIDTEDFIADEDDEFEDDDQEVDSSSDEDGLSFYAPMKLSGACTTEECNTEGTVVDIHQRLSGRRFRSLSLIDPRCKPFAHHASPSMERIEDEISSQSINNEWYTNIHIQDGDFGEAITPSQGKRIRRSLRKEVSSHGLIPPSFFSRLSSPNSSSNSSQSSLFNLNLISAAISKQTKNESFELGTTSPLKRIGSYTSEKSLADSSGDSRKQSSAQLFQTLMGKDKYAGHWVGKTSPMAAGRSLYHEDHLISCVNVETDVEQKLYTSKSSSVSTIIKEGTDILPSTTLNEMHDVMTEVHLPLESNHYPDDKEVNTHNYKKPKFTLDLYSDEDINNTGAWVLGSNNR</sequence>
<evidence type="ECO:0000313" key="3">
    <source>
        <dbReference type="Proteomes" id="UP000243052"/>
    </source>
</evidence>
<accession>A0A120K158</accession>
<evidence type="ECO:0000313" key="2">
    <source>
        <dbReference type="EMBL" id="AMD19035.1"/>
    </source>
</evidence>
<protein>
    <submittedName>
        <fullName evidence="2">HBR134Cp</fullName>
    </submittedName>
</protein>
<keyword evidence="3" id="KW-1185">Reference proteome</keyword>